<organism evidence="3">
    <name type="scientific">Schistosoma curassoni</name>
    <dbReference type="NCBI Taxonomy" id="6186"/>
    <lineage>
        <taxon>Eukaryota</taxon>
        <taxon>Metazoa</taxon>
        <taxon>Spiralia</taxon>
        <taxon>Lophotrochozoa</taxon>
        <taxon>Platyhelminthes</taxon>
        <taxon>Trematoda</taxon>
        <taxon>Digenea</taxon>
        <taxon>Strigeidida</taxon>
        <taxon>Schistosomatoidea</taxon>
        <taxon>Schistosomatidae</taxon>
        <taxon>Schistosoma</taxon>
    </lineage>
</organism>
<evidence type="ECO:0000313" key="2">
    <source>
        <dbReference type="Proteomes" id="UP000279833"/>
    </source>
</evidence>
<evidence type="ECO:0000313" key="3">
    <source>
        <dbReference type="WBParaSite" id="SCUD_0002127201-mRNA-1"/>
    </source>
</evidence>
<gene>
    <name evidence="1" type="ORF">SCUD_LOCUS21269</name>
</gene>
<dbReference type="WBParaSite" id="SCUD_0002127201-mRNA-1">
    <property type="protein sequence ID" value="SCUD_0002127201-mRNA-1"/>
    <property type="gene ID" value="SCUD_0002127201"/>
</dbReference>
<keyword evidence="2" id="KW-1185">Reference proteome</keyword>
<protein>
    <submittedName>
        <fullName evidence="3">Thiamine biosynthesis protein ThiS</fullName>
    </submittedName>
</protein>
<sequence length="36" mass="4258">MNEVKMVVYHQMMTEYPLNQQIKDDDLLVSLHYSSG</sequence>
<dbReference type="Proteomes" id="UP000279833">
    <property type="component" value="Unassembled WGS sequence"/>
</dbReference>
<evidence type="ECO:0000313" key="1">
    <source>
        <dbReference type="EMBL" id="VDP74899.1"/>
    </source>
</evidence>
<reference evidence="1 2" key="2">
    <citation type="submission" date="2018-11" db="EMBL/GenBank/DDBJ databases">
        <authorList>
            <consortium name="Pathogen Informatics"/>
        </authorList>
    </citation>
    <scope>NUCLEOTIDE SEQUENCE [LARGE SCALE GENOMIC DNA]</scope>
    <source>
        <strain evidence="1">Dakar</strain>
        <strain evidence="2">Dakar, Senegal</strain>
    </source>
</reference>
<proteinExistence type="predicted"/>
<accession>A0A183L1R9</accession>
<dbReference type="EMBL" id="UZAK01046163">
    <property type="protein sequence ID" value="VDP74899.1"/>
    <property type="molecule type" value="Genomic_DNA"/>
</dbReference>
<reference evidence="3" key="1">
    <citation type="submission" date="2016-06" db="UniProtKB">
        <authorList>
            <consortium name="WormBaseParasite"/>
        </authorList>
    </citation>
    <scope>IDENTIFICATION</scope>
</reference>
<dbReference type="AlphaFoldDB" id="A0A183L1R9"/>
<name>A0A183L1R9_9TREM</name>